<dbReference type="Pfam" id="PF00550">
    <property type="entry name" value="PP-binding"/>
    <property type="match status" value="1"/>
</dbReference>
<proteinExistence type="predicted"/>
<keyword evidence="3" id="KW-1185">Reference proteome</keyword>
<dbReference type="InterPro" id="IPR009081">
    <property type="entry name" value="PP-bd_ACP"/>
</dbReference>
<gene>
    <name evidence="2" type="ORF">JGU71_20790</name>
</gene>
<evidence type="ECO:0000313" key="3">
    <source>
        <dbReference type="Proteomes" id="UP000655868"/>
    </source>
</evidence>
<accession>A0A934U5C8</accession>
<dbReference type="RefSeq" id="WP_199706212.1">
    <property type="nucleotide sequence ID" value="NZ_JAEMNV010000007.1"/>
</dbReference>
<dbReference type="EMBL" id="JAEMNV010000007">
    <property type="protein sequence ID" value="MBJ8341326.1"/>
    <property type="molecule type" value="Genomic_DNA"/>
</dbReference>
<dbReference type="Gene3D" id="1.10.1200.10">
    <property type="entry name" value="ACP-like"/>
    <property type="match status" value="1"/>
</dbReference>
<organism evidence="2 3">
    <name type="scientific">Antrihabitans stalagmiti</name>
    <dbReference type="NCBI Taxonomy" id="2799499"/>
    <lineage>
        <taxon>Bacteria</taxon>
        <taxon>Bacillati</taxon>
        <taxon>Actinomycetota</taxon>
        <taxon>Actinomycetes</taxon>
        <taxon>Mycobacteriales</taxon>
        <taxon>Nocardiaceae</taxon>
        <taxon>Antrihabitans</taxon>
    </lineage>
</organism>
<dbReference type="InterPro" id="IPR036736">
    <property type="entry name" value="ACP-like_sf"/>
</dbReference>
<dbReference type="SUPFAM" id="SSF47336">
    <property type="entry name" value="ACP-like"/>
    <property type="match status" value="1"/>
</dbReference>
<feature type="domain" description="Carrier" evidence="1">
    <location>
        <begin position="1"/>
        <end position="80"/>
    </location>
</feature>
<dbReference type="PROSITE" id="PS50075">
    <property type="entry name" value="CARRIER"/>
    <property type="match status" value="1"/>
</dbReference>
<name>A0A934U5C8_9NOCA</name>
<dbReference type="Proteomes" id="UP000655868">
    <property type="component" value="Unassembled WGS sequence"/>
</dbReference>
<sequence length="86" mass="9517">MNTAEIQSEVVSALTEIAPEVVPAELESSAALRDQVDLDSMDWLNFLIELSRRFGVEIPESEYASMRTIDNIVDFLASTVAVADRN</sequence>
<evidence type="ECO:0000313" key="2">
    <source>
        <dbReference type="EMBL" id="MBJ8341326.1"/>
    </source>
</evidence>
<comment type="caution">
    <text evidence="2">The sequence shown here is derived from an EMBL/GenBank/DDBJ whole genome shotgun (WGS) entry which is preliminary data.</text>
</comment>
<protein>
    <submittedName>
        <fullName evidence="2">Acyl carrier protein</fullName>
    </submittedName>
</protein>
<reference evidence="2" key="1">
    <citation type="submission" date="2020-12" db="EMBL/GenBank/DDBJ databases">
        <title>Antrihabitans popcorni sp. nov. and Antrihabitans auranticaus sp. nov., isolated from a larva cave.</title>
        <authorList>
            <person name="Lee S.D."/>
            <person name="Kim I.S."/>
        </authorList>
    </citation>
    <scope>NUCLEOTIDE SEQUENCE</scope>
    <source>
        <strain evidence="2">YC3-6</strain>
    </source>
</reference>
<evidence type="ECO:0000259" key="1">
    <source>
        <dbReference type="PROSITE" id="PS50075"/>
    </source>
</evidence>
<dbReference type="AlphaFoldDB" id="A0A934U5C8"/>